<dbReference type="RefSeq" id="WP_328858797.1">
    <property type="nucleotide sequence ID" value="NZ_CP108021.1"/>
</dbReference>
<dbReference type="CDD" id="cd15831">
    <property type="entry name" value="BTAD"/>
    <property type="match status" value="1"/>
</dbReference>
<dbReference type="GO" id="GO:0000160">
    <property type="term" value="P:phosphorelay signal transduction system"/>
    <property type="evidence" value="ECO:0007669"/>
    <property type="project" value="InterPro"/>
</dbReference>
<reference evidence="5 6" key="1">
    <citation type="submission" date="2022-10" db="EMBL/GenBank/DDBJ databases">
        <title>The complete genomes of actinobacterial strains from the NBC collection.</title>
        <authorList>
            <person name="Joergensen T.S."/>
            <person name="Alvarez Arevalo M."/>
            <person name="Sterndorff E.B."/>
            <person name="Faurdal D."/>
            <person name="Vuksanovic O."/>
            <person name="Mourched A.-S."/>
            <person name="Charusanti P."/>
            <person name="Shaw S."/>
            <person name="Blin K."/>
            <person name="Weber T."/>
        </authorList>
    </citation>
    <scope>NUCLEOTIDE SEQUENCE [LARGE SCALE GENOMIC DNA]</scope>
    <source>
        <strain evidence="5 6">NBC_00319</strain>
    </source>
</reference>
<dbReference type="PANTHER" id="PTHR47691:SF3">
    <property type="entry name" value="HTH-TYPE TRANSCRIPTIONAL REGULATOR RV0890C-RELATED"/>
    <property type="match status" value="1"/>
</dbReference>
<dbReference type="InterPro" id="IPR016032">
    <property type="entry name" value="Sig_transdc_resp-reg_C-effctor"/>
</dbReference>
<dbReference type="SMART" id="SM00862">
    <property type="entry name" value="Trans_reg_C"/>
    <property type="match status" value="1"/>
</dbReference>
<evidence type="ECO:0000256" key="3">
    <source>
        <dbReference type="PROSITE-ProRule" id="PRU01091"/>
    </source>
</evidence>
<evidence type="ECO:0000313" key="5">
    <source>
        <dbReference type="EMBL" id="WUM21812.1"/>
    </source>
</evidence>
<dbReference type="Gene3D" id="1.25.40.10">
    <property type="entry name" value="Tetratricopeptide repeat domain"/>
    <property type="match status" value="1"/>
</dbReference>
<dbReference type="GO" id="GO:0003677">
    <property type="term" value="F:DNA binding"/>
    <property type="evidence" value="ECO:0007669"/>
    <property type="project" value="UniProtKB-UniRule"/>
</dbReference>
<evidence type="ECO:0000259" key="4">
    <source>
        <dbReference type="PROSITE" id="PS51755"/>
    </source>
</evidence>
<dbReference type="GO" id="GO:0006355">
    <property type="term" value="P:regulation of DNA-templated transcription"/>
    <property type="evidence" value="ECO:0007669"/>
    <property type="project" value="InterPro"/>
</dbReference>
<dbReference type="InterPro" id="IPR027417">
    <property type="entry name" value="P-loop_NTPase"/>
</dbReference>
<dbReference type="PROSITE" id="PS51755">
    <property type="entry name" value="OMPR_PHOB"/>
    <property type="match status" value="1"/>
</dbReference>
<evidence type="ECO:0000256" key="2">
    <source>
        <dbReference type="ARBA" id="ARBA00023125"/>
    </source>
</evidence>
<dbReference type="SUPFAM" id="SSF48452">
    <property type="entry name" value="TPR-like"/>
    <property type="match status" value="2"/>
</dbReference>
<dbReference type="Pfam" id="PF03704">
    <property type="entry name" value="BTAD"/>
    <property type="match status" value="1"/>
</dbReference>
<keyword evidence="2 3" id="KW-0238">DNA-binding</keyword>
<evidence type="ECO:0000313" key="6">
    <source>
        <dbReference type="Proteomes" id="UP001432128"/>
    </source>
</evidence>
<dbReference type="InterPro" id="IPR001867">
    <property type="entry name" value="OmpR/PhoB-type_DNA-bd"/>
</dbReference>
<feature type="domain" description="OmpR/PhoB-type" evidence="4">
    <location>
        <begin position="1"/>
        <end position="96"/>
    </location>
</feature>
<dbReference type="SUPFAM" id="SSF46894">
    <property type="entry name" value="C-terminal effector domain of the bipartite response regulators"/>
    <property type="match status" value="1"/>
</dbReference>
<keyword evidence="6" id="KW-1185">Reference proteome</keyword>
<dbReference type="InterPro" id="IPR058852">
    <property type="entry name" value="HTH_77"/>
</dbReference>
<dbReference type="InterPro" id="IPR036388">
    <property type="entry name" value="WH-like_DNA-bd_sf"/>
</dbReference>
<sequence length="1093" mass="115590">MSVDASAVTIGLLGPVAVATDGGMVEVPGVRARRLLVALALARGGVRSASALIDLVWGDDRPKSPQAALHTQISRLRQVLPSGMLAGAANGYRLDLNGDALDVDRARALAAVATPDALAEADALWRGVPGDDLGPDTPGGDPLAGELRTLGDDLRRRLDEARAAAASAAGDHETARRIAGDLCERDPLDEPAHLLLMRALAASGRTADALAMHARLRRALSAELGVDPGAEIEALHRELLTPAPAPVLTPPPTVIPRPSVSTRAVGLRSEPNELLGRADDIAAVLAAIDRHRVVTIAGPGGAGKTRMVHAVGRRIAEAGRTIYLVELASVRNDDDVVAAIAASLGVGESELTPSGAPRIPVGDLADRLADTLVGRNAVLALDNCEQIIDGSAQVVTDLIGAVADLTVLTTSRAPLMVPGEVIHRLAPLSSDVADSPAVELFVARARAVRSDVAIDLDVVAELCRDLDGLPLAIELAAARVRTLSVPEIARLLSQRLARGRLSLLRTADRTAPRRHRTLHAVIDWSWDLLDGDARAALRRLCRFPAGFTVAAADVVVAGGAGLTLVDDVLEQLVNQSLLTVTEVDGHIRYRMLEMVREFGEEQLLASGEADDVDAAMIRWAIGWARDTRALYDTGEQAAAMANVVADNDNIVWILRRCTEIDVTERPADAVAAVVAVFPVMTSGWVARGLHVEVRNWAPRIIGLLGRPPRDLPDDQRELWQVALLMVAGHLIMIQPDMRLLARARVALRAIFHPDEVMALPADFVSAILLSRTTYSGLRILTRGARSPVPLVRAIALSVRSNARENVGDLSGALRDSMDAQRLAVYRGDLWITATGAMEIGNIHGQSARYGDAVDSYTRAVELLTELGSVDEVVQVRIYLACSLLGIGEIDRAREIVAELSDGWTVDQPVPAGGAEAVGTLMMASAELAHAEGDPAMAGAIAVRVLDQVLGGLAGATADPTMLLVLSSSVTMAALTGNIDAAHERLPMLGDFVAAQFEPSGYQDIPQIGACAVAFATAVASRDAGSVTAARLHLLGVRSRARLDFPILDHAITTARSLSAVAADVWEELDTEISRMSRRHAAETILQTMRGALA</sequence>
<gene>
    <name evidence="5" type="ORF">OG579_08615</name>
</gene>
<dbReference type="Proteomes" id="UP001432128">
    <property type="component" value="Chromosome"/>
</dbReference>
<dbReference type="PANTHER" id="PTHR47691">
    <property type="entry name" value="REGULATOR-RELATED"/>
    <property type="match status" value="1"/>
</dbReference>
<name>A0AAU4K735_9NOCA</name>
<dbReference type="SMART" id="SM01043">
    <property type="entry name" value="BTAD"/>
    <property type="match status" value="1"/>
</dbReference>
<dbReference type="EMBL" id="CP108021">
    <property type="protein sequence ID" value="WUM21812.1"/>
    <property type="molecule type" value="Genomic_DNA"/>
</dbReference>
<dbReference type="InterPro" id="IPR011990">
    <property type="entry name" value="TPR-like_helical_dom_sf"/>
</dbReference>
<comment type="similarity">
    <text evidence="1">Belongs to the AfsR/DnrI/RedD regulatory family.</text>
</comment>
<dbReference type="AlphaFoldDB" id="A0AAU4K735"/>
<feature type="DNA-binding region" description="OmpR/PhoB-type" evidence="3">
    <location>
        <begin position="1"/>
        <end position="96"/>
    </location>
</feature>
<proteinExistence type="inferred from homology"/>
<dbReference type="SUPFAM" id="SSF52540">
    <property type="entry name" value="P-loop containing nucleoside triphosphate hydrolases"/>
    <property type="match status" value="1"/>
</dbReference>
<protein>
    <submittedName>
        <fullName evidence="5">AfsR/SARP family transcriptional regulator</fullName>
    </submittedName>
</protein>
<dbReference type="InterPro" id="IPR005158">
    <property type="entry name" value="BTAD"/>
</dbReference>
<dbReference type="KEGG" id="whr:OG579_08615"/>
<accession>A0AAU4K735</accession>
<dbReference type="Pfam" id="PF25872">
    <property type="entry name" value="HTH_77"/>
    <property type="match status" value="1"/>
</dbReference>
<dbReference type="Gene3D" id="3.40.50.300">
    <property type="entry name" value="P-loop containing nucleotide triphosphate hydrolases"/>
    <property type="match status" value="1"/>
</dbReference>
<dbReference type="Gene3D" id="1.10.10.10">
    <property type="entry name" value="Winged helix-like DNA-binding domain superfamily/Winged helix DNA-binding domain"/>
    <property type="match status" value="1"/>
</dbReference>
<evidence type="ECO:0000256" key="1">
    <source>
        <dbReference type="ARBA" id="ARBA00005820"/>
    </source>
</evidence>
<organism evidence="5 6">
    <name type="scientific">Williamsia herbipolensis</name>
    <dbReference type="NCBI Taxonomy" id="1603258"/>
    <lineage>
        <taxon>Bacteria</taxon>
        <taxon>Bacillati</taxon>
        <taxon>Actinomycetota</taxon>
        <taxon>Actinomycetes</taxon>
        <taxon>Mycobacteriales</taxon>
        <taxon>Nocardiaceae</taxon>
        <taxon>Williamsia</taxon>
    </lineage>
</organism>